<evidence type="ECO:0000313" key="2">
    <source>
        <dbReference type="Proteomes" id="UP000184388"/>
    </source>
</evidence>
<protein>
    <submittedName>
        <fullName evidence="1">Uncharacterized protein</fullName>
    </submittedName>
</protein>
<dbReference type="Proteomes" id="UP000184388">
    <property type="component" value="Unassembled WGS sequence"/>
</dbReference>
<proteinExistence type="predicted"/>
<dbReference type="EMBL" id="FRBK01000023">
    <property type="protein sequence ID" value="SHN20132.1"/>
    <property type="molecule type" value="Genomic_DNA"/>
</dbReference>
<dbReference type="AlphaFoldDB" id="A0A9X8QZ80"/>
<reference evidence="2" key="1">
    <citation type="submission" date="2016-11" db="EMBL/GenBank/DDBJ databases">
        <authorList>
            <person name="Jaros S."/>
            <person name="Januszkiewicz K."/>
            <person name="Wedrychowicz H."/>
        </authorList>
    </citation>
    <scope>NUCLEOTIDE SEQUENCE [LARGE SCALE GENOMIC DNA]</scope>
    <source>
        <strain evidence="2">CGMCC 4.3555</strain>
    </source>
</reference>
<organism evidence="1 2">
    <name type="scientific">Streptomyces yunnanensis</name>
    <dbReference type="NCBI Taxonomy" id="156453"/>
    <lineage>
        <taxon>Bacteria</taxon>
        <taxon>Bacillati</taxon>
        <taxon>Actinomycetota</taxon>
        <taxon>Actinomycetes</taxon>
        <taxon>Kitasatosporales</taxon>
        <taxon>Streptomycetaceae</taxon>
        <taxon>Streptomyces</taxon>
    </lineage>
</organism>
<comment type="caution">
    <text evidence="1">The sequence shown here is derived from an EMBL/GenBank/DDBJ whole genome shotgun (WGS) entry which is preliminary data.</text>
</comment>
<gene>
    <name evidence="1" type="ORF">SAMN05216268_123122</name>
</gene>
<accession>A0A9X8QZ80</accession>
<evidence type="ECO:0000313" key="1">
    <source>
        <dbReference type="EMBL" id="SHN20132.1"/>
    </source>
</evidence>
<name>A0A9X8QZ80_9ACTN</name>
<sequence>MDCVKLGSTSLTVSRVALGACSQRSVLVRPEPERRAVSLA</sequence>